<evidence type="ECO:0000256" key="3">
    <source>
        <dbReference type="ARBA" id="ARBA00022692"/>
    </source>
</evidence>
<evidence type="ECO:0000313" key="12">
    <source>
        <dbReference type="EMBL" id="AWB67965.1"/>
    </source>
</evidence>
<dbReference type="PANTHER" id="PTHR13460:SF0">
    <property type="entry name" value="MALECTIN"/>
    <property type="match status" value="1"/>
</dbReference>
<dbReference type="Proteomes" id="UP000244441">
    <property type="component" value="Chromosome"/>
</dbReference>
<evidence type="ECO:0000256" key="10">
    <source>
        <dbReference type="SAM" id="SignalP"/>
    </source>
</evidence>
<name>A0A2S0VUU0_9ALTE</name>
<keyword evidence="6" id="KW-1133">Transmembrane helix</keyword>
<keyword evidence="3" id="KW-0812">Transmembrane</keyword>
<keyword evidence="7" id="KW-0472">Membrane</keyword>
<evidence type="ECO:0000256" key="4">
    <source>
        <dbReference type="ARBA" id="ARBA00022729"/>
    </source>
</evidence>
<organism evidence="12 13">
    <name type="scientific">Saccharobesus litoralis</name>
    <dbReference type="NCBI Taxonomy" id="2172099"/>
    <lineage>
        <taxon>Bacteria</taxon>
        <taxon>Pseudomonadati</taxon>
        <taxon>Pseudomonadota</taxon>
        <taxon>Gammaproteobacteria</taxon>
        <taxon>Alteromonadales</taxon>
        <taxon>Alteromonadaceae</taxon>
        <taxon>Saccharobesus</taxon>
    </lineage>
</organism>
<keyword evidence="8" id="KW-0325">Glycoprotein</keyword>
<dbReference type="InterPro" id="IPR021720">
    <property type="entry name" value="Malectin_dom"/>
</dbReference>
<reference evidence="12 13" key="1">
    <citation type="submission" date="2018-01" db="EMBL/GenBank/DDBJ databases">
        <title>Genome sequence of a Cantenovulum-like bacteria.</title>
        <authorList>
            <person name="Tan W.R."/>
            <person name="Lau N.-S."/>
            <person name="Go F."/>
            <person name="Amirul A.-A.A."/>
        </authorList>
    </citation>
    <scope>NUCLEOTIDE SEQUENCE [LARGE SCALE GENOMIC DNA]</scope>
    <source>
        <strain evidence="12 13">CCB-QB4</strain>
    </source>
</reference>
<dbReference type="EMBL" id="CP026604">
    <property type="protein sequence ID" value="AWB67965.1"/>
    <property type="molecule type" value="Genomic_DNA"/>
</dbReference>
<dbReference type="InterPro" id="IPR008979">
    <property type="entry name" value="Galactose-bd-like_sf"/>
</dbReference>
<feature type="signal peptide" evidence="10">
    <location>
        <begin position="1"/>
        <end position="32"/>
    </location>
</feature>
<evidence type="ECO:0000256" key="2">
    <source>
        <dbReference type="ARBA" id="ARBA00009141"/>
    </source>
</evidence>
<evidence type="ECO:0000256" key="5">
    <source>
        <dbReference type="ARBA" id="ARBA00022824"/>
    </source>
</evidence>
<gene>
    <name evidence="12" type="ORF">C2869_16730</name>
</gene>
<keyword evidence="4 10" id="KW-0732">Signal</keyword>
<evidence type="ECO:0000313" key="13">
    <source>
        <dbReference type="Proteomes" id="UP000244441"/>
    </source>
</evidence>
<dbReference type="Pfam" id="PF11721">
    <property type="entry name" value="Malectin"/>
    <property type="match status" value="1"/>
</dbReference>
<keyword evidence="5" id="KW-0256">Endoplasmic reticulum</keyword>
<sequence>MSLNTPQEQQVTNKFRTSACAFALMIMLSACGGSGSDTTSQPTNETPDTAQPSEKVEIILADNEFLYTAHALNVGGGAMNVGEQGFEQDQYYSSGNMVRSTKAISDTSADSFYQTSREGNMRYKLPVANGEYYVAFHFAETTYSEAGKRQMDIDMEGVNVLTNLDIFEEVGANKPYVYQSNLIAVSDGELNIQFTGNLGSAKVSGLHVTRILNKTADNDNDGVENINDACPFTVAQELDLVDNTGCAVPPIPEKEKAFVEKEGLVVINLTETDYPSQWHVKSDTNAASGQYLVWMGADAFNSPGQGVIPIKVKITNPGTYRVEWHNIVGHGTQPTEHNDSWLRINADNFYATKPNSVVCPNGKPVTNQCVGKAPHGSSKNGWFKVYRSGDVTQWKWAGWTSDNDAHAIHADFDHAGEYLIEIAGRSKHHGIARVILFRTLNNDGNDVNRHDAIDLSLEQSARQ</sequence>
<evidence type="ECO:0000256" key="1">
    <source>
        <dbReference type="ARBA" id="ARBA00004115"/>
    </source>
</evidence>
<dbReference type="OrthoDB" id="217645at2"/>
<accession>A0A2S0VUU0</accession>
<dbReference type="GO" id="GO:0016020">
    <property type="term" value="C:membrane"/>
    <property type="evidence" value="ECO:0007669"/>
    <property type="project" value="TreeGrafter"/>
</dbReference>
<dbReference type="GO" id="GO:0030246">
    <property type="term" value="F:carbohydrate binding"/>
    <property type="evidence" value="ECO:0007669"/>
    <property type="project" value="InterPro"/>
</dbReference>
<evidence type="ECO:0000256" key="7">
    <source>
        <dbReference type="ARBA" id="ARBA00023136"/>
    </source>
</evidence>
<dbReference type="Gene3D" id="2.60.120.430">
    <property type="entry name" value="Galactose-binding lectin"/>
    <property type="match status" value="1"/>
</dbReference>
<dbReference type="SUPFAM" id="SSF49785">
    <property type="entry name" value="Galactose-binding domain-like"/>
    <property type="match status" value="1"/>
</dbReference>
<dbReference type="KEGG" id="cate:C2869_16730"/>
<keyword evidence="13" id="KW-1185">Reference proteome</keyword>
<feature type="chain" id="PRO_5015645333" description="Malectin domain-containing protein" evidence="10">
    <location>
        <begin position="33"/>
        <end position="463"/>
    </location>
</feature>
<evidence type="ECO:0000256" key="6">
    <source>
        <dbReference type="ARBA" id="ARBA00022989"/>
    </source>
</evidence>
<evidence type="ECO:0000256" key="9">
    <source>
        <dbReference type="ARBA" id="ARBA00023277"/>
    </source>
</evidence>
<evidence type="ECO:0000259" key="11">
    <source>
        <dbReference type="Pfam" id="PF11721"/>
    </source>
</evidence>
<protein>
    <recommendedName>
        <fullName evidence="11">Malectin domain-containing protein</fullName>
    </recommendedName>
</protein>
<comment type="similarity">
    <text evidence="2">Belongs to the malectin family.</text>
</comment>
<proteinExistence type="inferred from homology"/>
<feature type="domain" description="Malectin" evidence="11">
    <location>
        <begin position="69"/>
        <end position="195"/>
    </location>
</feature>
<evidence type="ECO:0000256" key="8">
    <source>
        <dbReference type="ARBA" id="ARBA00023180"/>
    </source>
</evidence>
<dbReference type="InterPro" id="IPR039155">
    <property type="entry name" value="MLEC"/>
</dbReference>
<keyword evidence="9" id="KW-0119">Carbohydrate metabolism</keyword>
<dbReference type="RefSeq" id="WP_108604030.1">
    <property type="nucleotide sequence ID" value="NZ_CP026604.1"/>
</dbReference>
<dbReference type="AlphaFoldDB" id="A0A2S0VUU0"/>
<comment type="subcellular location">
    <subcellularLocation>
        <location evidence="1">Endoplasmic reticulum membrane</location>
        <topology evidence="1">Single-pass type I membrane protein</topology>
    </subcellularLocation>
</comment>
<dbReference type="PANTHER" id="PTHR13460">
    <property type="match status" value="1"/>
</dbReference>